<dbReference type="AlphaFoldDB" id="A0A1B1U994"/>
<evidence type="ECO:0000256" key="1">
    <source>
        <dbReference type="SAM" id="SignalP"/>
    </source>
</evidence>
<reference evidence="3 4" key="1">
    <citation type="submission" date="2016-07" db="EMBL/GenBank/DDBJ databases">
        <title>Complete genome sequence of Bradyrhizobium icense LMTR 13T, a potential inoculant strain isolated from lima bean (Phaseolus lunatus) in Peru.</title>
        <authorList>
            <person name="Ormeno-Orrillo E."/>
            <person name="Duran D."/>
            <person name="Rogel M.A."/>
            <person name="Rey L."/>
            <person name="Imperial J."/>
            <person name="Ruiz-Argueso T."/>
            <person name="Martinez-Romero E."/>
        </authorList>
    </citation>
    <scope>NUCLEOTIDE SEQUENCE [LARGE SCALE GENOMIC DNA]</scope>
    <source>
        <strain evidence="3 4">LMTR 13</strain>
    </source>
</reference>
<protein>
    <recommendedName>
        <fullName evidence="2">CHAT domain-containing protein</fullName>
    </recommendedName>
</protein>
<feature type="signal peptide" evidence="1">
    <location>
        <begin position="1"/>
        <end position="18"/>
    </location>
</feature>
<keyword evidence="1" id="KW-0732">Signal</keyword>
<accession>A0A1B1U994</accession>
<dbReference type="STRING" id="1274631.LMTR13_03230"/>
<dbReference type="Pfam" id="PF12770">
    <property type="entry name" value="CHAT"/>
    <property type="match status" value="1"/>
</dbReference>
<sequence length="1028" mass="110748">MVLLTLFWLLGAASTAAAQNTRVDAPKTRADFEKLVLERAHPDSLATDFAGAFGNIYQYLVPARFLDGRLYEQALQQMAVTDGLGCGPPMAPRARLACMANHAATALTSLTLFSEAILLRTDAVNFAEGMADADPAPLTDSLLALAGDEWTHGSMMKAEAVVRRASALMAGRPDAVTARQRMLLAVLQAQLADARLDDGAAVAALSEAVNAQLAKGTHREPADGYLSDLVMQHLRGRFCPKCGHPVAEPVQRWLTAMLQADLGSDFRAYDEKTPDRMGLLLKMLIAPQGTVPTATLQSYARRYLAAQPPRQVTGIRKFLPPGTGDVATAQMLTLSYFLEGGSPIVTDQPRLRILREAVPRRQAILMKEFLEYVVGDHFSQFGADILVPAALEEASWHYERAGLRNAARLTLEFLMDWQRKRDMSGTGEQTLVKETTIRQARVFVLALARLAALQLAAGDRAAATKSLGDASAIAQAKLRAEWRHGGERTILTMRDLSEALRLIAQTRHELLAPTRFAENPPGADALFRAMQAAITGETGLTLEVARQRRILSTPRLAELRREHLHATAEAARIAEIEQRYEPFNYEGAMTRARREAETRRDELAAELDRLAAPQPAAGDIEPVTLEEAKASLRSGEALVLLRVGSHSLDGFLLDHDGSTSIWRTSIHKDELEALVKSLRAGVDMATSRVPEFKVEEAARLHDVIFGSAKVRLSNYRKLIVLGDGSLQSLPYGILLTRKPAQAPKTADGFRAAALPWLVRTHAIALVPSVRSLVAQRSSAAVSTAPRPFLGVGNPQLASSGAGQRSIDVTSVFGSAGSGLADVGVLRTLASLPETEDELRQIADVLRAGPEDIVVGAKANEAALKAMPLEQYRTIAFATHGALAGELAGTSEPGLVLTPPIQATVEDDGYLSLSEILGLRLDADLVILSACNTGTSDGRPRAESLSGLARGFFNAGARSLLVTHWTIPSESAVKTTTGLVAARGRDQAMDWADALREATLAIIDKEGPAEWAHPTFWGGYVAIGVLPTQ</sequence>
<name>A0A1B1U994_9BRAD</name>
<dbReference type="KEGG" id="bic:LMTR13_03230"/>
<dbReference type="InterPro" id="IPR024983">
    <property type="entry name" value="CHAT_dom"/>
</dbReference>
<evidence type="ECO:0000259" key="2">
    <source>
        <dbReference type="Pfam" id="PF12770"/>
    </source>
</evidence>
<evidence type="ECO:0000313" key="3">
    <source>
        <dbReference type="EMBL" id="ANV99334.1"/>
    </source>
</evidence>
<proteinExistence type="predicted"/>
<evidence type="ECO:0000313" key="4">
    <source>
        <dbReference type="Proteomes" id="UP000092839"/>
    </source>
</evidence>
<organism evidence="3 4">
    <name type="scientific">Bradyrhizobium icense</name>
    <dbReference type="NCBI Taxonomy" id="1274631"/>
    <lineage>
        <taxon>Bacteria</taxon>
        <taxon>Pseudomonadati</taxon>
        <taxon>Pseudomonadota</taxon>
        <taxon>Alphaproteobacteria</taxon>
        <taxon>Hyphomicrobiales</taxon>
        <taxon>Nitrobacteraceae</taxon>
        <taxon>Bradyrhizobium</taxon>
    </lineage>
</organism>
<gene>
    <name evidence="3" type="ORF">LMTR13_03230</name>
</gene>
<keyword evidence="4" id="KW-1185">Reference proteome</keyword>
<feature type="domain" description="CHAT" evidence="2">
    <location>
        <begin position="696"/>
        <end position="1023"/>
    </location>
</feature>
<dbReference type="Proteomes" id="UP000092839">
    <property type="component" value="Chromosome"/>
</dbReference>
<feature type="chain" id="PRO_5008530308" description="CHAT domain-containing protein" evidence="1">
    <location>
        <begin position="19"/>
        <end position="1028"/>
    </location>
</feature>
<dbReference type="EMBL" id="CP016428">
    <property type="protein sequence ID" value="ANV99334.1"/>
    <property type="molecule type" value="Genomic_DNA"/>
</dbReference>